<evidence type="ECO:0000313" key="5">
    <source>
        <dbReference type="Proteomes" id="UP000195667"/>
    </source>
</evidence>
<organism evidence="4 5">
    <name type="scientific">Crenothrix polyspora</name>
    <dbReference type="NCBI Taxonomy" id="360316"/>
    <lineage>
        <taxon>Bacteria</taxon>
        <taxon>Pseudomonadati</taxon>
        <taxon>Pseudomonadota</taxon>
        <taxon>Gammaproteobacteria</taxon>
        <taxon>Methylococcales</taxon>
        <taxon>Crenotrichaceae</taxon>
        <taxon>Crenothrix</taxon>
    </lineage>
</organism>
<sequence>MKISEFLKLTDSTRMAQRTKDAVRMVLVDGMRVVDAARQTEMSKQQLQDAVGRVEAAHKAAQGMPDDWECVTVCVPPDQVDDVKEIERKAKRSAGLSSY</sequence>
<dbReference type="InterPro" id="IPR053721">
    <property type="entry name" value="Fimbrial_Adhesin_Reg"/>
</dbReference>
<accession>A0A1R4HEG6</accession>
<dbReference type="Pfam" id="PF16509">
    <property type="entry name" value="KORA"/>
    <property type="match status" value="1"/>
</dbReference>
<dbReference type="InterPro" id="IPR032428">
    <property type="entry name" value="TrfB"/>
</dbReference>
<dbReference type="Gene3D" id="1.10.10.2690">
    <property type="match status" value="1"/>
</dbReference>
<dbReference type="EMBL" id="FUKI01000134">
    <property type="protein sequence ID" value="SJM94635.1"/>
    <property type="molecule type" value="Genomic_DNA"/>
</dbReference>
<keyword evidence="1" id="KW-0805">Transcription regulation</keyword>
<gene>
    <name evidence="4" type="ORF">CRENPOLYSF1_570001</name>
</gene>
<dbReference type="Proteomes" id="UP000195667">
    <property type="component" value="Unassembled WGS sequence"/>
</dbReference>
<dbReference type="RefSeq" id="WP_087144408.1">
    <property type="nucleotide sequence ID" value="NZ_FUKI01000134.1"/>
</dbReference>
<protein>
    <recommendedName>
        <fullName evidence="3">TrfB transcriptional repressor protein domain-containing protein</fullName>
    </recommendedName>
</protein>
<evidence type="ECO:0000256" key="2">
    <source>
        <dbReference type="ARBA" id="ARBA00023163"/>
    </source>
</evidence>
<dbReference type="AlphaFoldDB" id="A0A1R4HEG6"/>
<proteinExistence type="predicted"/>
<dbReference type="OrthoDB" id="5956497at2"/>
<name>A0A1R4HEG6_9GAMM</name>
<reference evidence="5" key="1">
    <citation type="submission" date="2017-02" db="EMBL/GenBank/DDBJ databases">
        <authorList>
            <person name="Daims H."/>
        </authorList>
    </citation>
    <scope>NUCLEOTIDE SEQUENCE [LARGE SCALE GENOMIC DNA]</scope>
</reference>
<evidence type="ECO:0000256" key="1">
    <source>
        <dbReference type="ARBA" id="ARBA00023015"/>
    </source>
</evidence>
<evidence type="ECO:0000313" key="4">
    <source>
        <dbReference type="EMBL" id="SJM94635.1"/>
    </source>
</evidence>
<keyword evidence="5" id="KW-1185">Reference proteome</keyword>
<keyword evidence="2" id="KW-0804">Transcription</keyword>
<feature type="domain" description="TrfB transcriptional repressor protein" evidence="3">
    <location>
        <begin position="4"/>
        <end position="84"/>
    </location>
</feature>
<evidence type="ECO:0000259" key="3">
    <source>
        <dbReference type="Pfam" id="PF16509"/>
    </source>
</evidence>